<accession>A0A8S1RTT6</accession>
<dbReference type="EMBL" id="CAJJDN010000338">
    <property type="protein sequence ID" value="CAD8130860.1"/>
    <property type="molecule type" value="Genomic_DNA"/>
</dbReference>
<evidence type="ECO:0000313" key="2">
    <source>
        <dbReference type="Proteomes" id="UP000692954"/>
    </source>
</evidence>
<proteinExistence type="predicted"/>
<evidence type="ECO:0000313" key="1">
    <source>
        <dbReference type="EMBL" id="CAD8130860.1"/>
    </source>
</evidence>
<sequence length="101" mass="12040">MYEKKITEMPQIIQMSKLNQLRDNRKLKSNQINPRLIQSNHKSKFINQSNKSCIIQKSYIILLINFLFYKFMHNRLVLLKIAKNLSTKQNIELSNFTISLI</sequence>
<dbReference type="AlphaFoldDB" id="A0A8S1RTT6"/>
<gene>
    <name evidence="1" type="ORF">PSON_ATCC_30995.1.T3380006</name>
</gene>
<name>A0A8S1RTT6_9CILI</name>
<reference evidence="1" key="1">
    <citation type="submission" date="2021-01" db="EMBL/GenBank/DDBJ databases">
        <authorList>
            <consortium name="Genoscope - CEA"/>
            <person name="William W."/>
        </authorList>
    </citation>
    <scope>NUCLEOTIDE SEQUENCE</scope>
</reference>
<organism evidence="1 2">
    <name type="scientific">Paramecium sonneborni</name>
    <dbReference type="NCBI Taxonomy" id="65129"/>
    <lineage>
        <taxon>Eukaryota</taxon>
        <taxon>Sar</taxon>
        <taxon>Alveolata</taxon>
        <taxon>Ciliophora</taxon>
        <taxon>Intramacronucleata</taxon>
        <taxon>Oligohymenophorea</taxon>
        <taxon>Peniculida</taxon>
        <taxon>Parameciidae</taxon>
        <taxon>Paramecium</taxon>
    </lineage>
</organism>
<comment type="caution">
    <text evidence="1">The sequence shown here is derived from an EMBL/GenBank/DDBJ whole genome shotgun (WGS) entry which is preliminary data.</text>
</comment>
<keyword evidence="2" id="KW-1185">Reference proteome</keyword>
<protein>
    <submittedName>
        <fullName evidence="1">Uncharacterized protein</fullName>
    </submittedName>
</protein>
<dbReference type="Proteomes" id="UP000692954">
    <property type="component" value="Unassembled WGS sequence"/>
</dbReference>